<keyword evidence="7" id="KW-1185">Reference proteome</keyword>
<accession>A0ABV3ZF71</accession>
<dbReference type="PRINTS" id="PR01021">
    <property type="entry name" value="OMPADOMAIN"/>
</dbReference>
<gene>
    <name evidence="6" type="ORF">QTN47_11775</name>
</gene>
<dbReference type="RefSeq" id="WP_369329588.1">
    <property type="nucleotide sequence ID" value="NZ_JAULBC010000003.1"/>
</dbReference>
<dbReference type="PANTHER" id="PTHR30329:SF21">
    <property type="entry name" value="LIPOPROTEIN YIAD-RELATED"/>
    <property type="match status" value="1"/>
</dbReference>
<dbReference type="Gene3D" id="1.25.40.10">
    <property type="entry name" value="Tetratricopeptide repeat domain"/>
    <property type="match status" value="1"/>
</dbReference>
<evidence type="ECO:0000256" key="3">
    <source>
        <dbReference type="ARBA" id="ARBA00023237"/>
    </source>
</evidence>
<evidence type="ECO:0000256" key="1">
    <source>
        <dbReference type="ARBA" id="ARBA00004442"/>
    </source>
</evidence>
<evidence type="ECO:0000313" key="6">
    <source>
        <dbReference type="EMBL" id="MEX6688180.1"/>
    </source>
</evidence>
<sequence length="654" mass="73920">MYKLILRISLILLVVAVFMPGGELHAQYVLKQAETQASLFNYTAAKPLYSKAYKRKNTIEAARGLAGIYTETKDYVFAESWYAKVVAMPNHTAEDELNYAEVLMNNSKYSEAKQQLQAYLGKKNDDKRAANLLAGCDSAQTWMAHPLKGNLENMQALNSQYSDWGTAFYNNQFIFASDRPYDSVRRQPFFSTSNIKRRYYGMTGNSYLHLYQSNGKDSMSARLLNKGINGDYHSANATYTADGKEMYYAVTTLVKKGGSFLGKDQPYTLNIEIRKSGWDTARQAWGQAVNFPYNEVFKYSVGDPWIAPDGQTLYFTADHGDEIKGGTDIFYTQKDMDGKWQAPKNMGPSINTEGNERTPYFDEAGNFYFASDGRAGMGGLDIYKAVKSANGEWLVVNLGAPVNSPQDDFAPVFKSTSVIYFSSNRLAGKGSDDIYRFDVAKMLLFTLEGTVRDRKTNEPLREAVITLQNKITNTPLKTITDDQGRYIFKLDSVTDYDLSTVKTEYTTVTGIALTTKGLTESQTLRKDVYLDKIEVKKPVKLENIYFDLDKWNIRPDAAEELDKLVKLLKDNPTWEIEMSSHTDSRAPDAYNMKLSQRRAESTVKYLVDHGIDAERLIAKGYGETRLVNKCSNGVPCTEEEHQLNRRTEFTVLDK</sequence>
<dbReference type="PANTHER" id="PTHR30329">
    <property type="entry name" value="STATOR ELEMENT OF FLAGELLAR MOTOR COMPLEX"/>
    <property type="match status" value="1"/>
</dbReference>
<dbReference type="InterPro" id="IPR011990">
    <property type="entry name" value="TPR-like_helical_dom_sf"/>
</dbReference>
<name>A0ABV3ZF71_9BACT</name>
<dbReference type="EMBL" id="JAULBC010000003">
    <property type="protein sequence ID" value="MEX6688180.1"/>
    <property type="molecule type" value="Genomic_DNA"/>
</dbReference>
<reference evidence="6 7" key="1">
    <citation type="submission" date="2023-07" db="EMBL/GenBank/DDBJ databases">
        <authorList>
            <person name="Lian W.-H."/>
        </authorList>
    </citation>
    <scope>NUCLEOTIDE SEQUENCE [LARGE SCALE GENOMIC DNA]</scope>
    <source>
        <strain evidence="6 7">SYSU DXS3180</strain>
    </source>
</reference>
<dbReference type="InterPro" id="IPR006665">
    <property type="entry name" value="OmpA-like"/>
</dbReference>
<dbReference type="PROSITE" id="PS51123">
    <property type="entry name" value="OMPA_2"/>
    <property type="match status" value="1"/>
</dbReference>
<comment type="subcellular location">
    <subcellularLocation>
        <location evidence="1">Cell outer membrane</location>
    </subcellularLocation>
</comment>
<dbReference type="InterPro" id="IPR008969">
    <property type="entry name" value="CarboxyPept-like_regulatory"/>
</dbReference>
<evidence type="ECO:0000256" key="4">
    <source>
        <dbReference type="PROSITE-ProRule" id="PRU00473"/>
    </source>
</evidence>
<dbReference type="Proteomes" id="UP001560573">
    <property type="component" value="Unassembled WGS sequence"/>
</dbReference>
<comment type="caution">
    <text evidence="6">The sequence shown here is derived from an EMBL/GenBank/DDBJ whole genome shotgun (WGS) entry which is preliminary data.</text>
</comment>
<dbReference type="Gene3D" id="3.30.1330.60">
    <property type="entry name" value="OmpA-like domain"/>
    <property type="match status" value="1"/>
</dbReference>
<dbReference type="Gene3D" id="2.60.40.1120">
    <property type="entry name" value="Carboxypeptidase-like, regulatory domain"/>
    <property type="match status" value="1"/>
</dbReference>
<dbReference type="CDD" id="cd07185">
    <property type="entry name" value="OmpA_C-like"/>
    <property type="match status" value="1"/>
</dbReference>
<keyword evidence="2 4" id="KW-0472">Membrane</keyword>
<feature type="domain" description="OmpA-like" evidence="5">
    <location>
        <begin position="534"/>
        <end position="654"/>
    </location>
</feature>
<dbReference type="SUPFAM" id="SSF103088">
    <property type="entry name" value="OmpA-like"/>
    <property type="match status" value="1"/>
</dbReference>
<dbReference type="InterPro" id="IPR006664">
    <property type="entry name" value="OMP_bac"/>
</dbReference>
<dbReference type="InterPro" id="IPR050330">
    <property type="entry name" value="Bact_OuterMem_StrucFunc"/>
</dbReference>
<dbReference type="Pfam" id="PF13620">
    <property type="entry name" value="CarboxypepD_reg"/>
    <property type="match status" value="1"/>
</dbReference>
<evidence type="ECO:0000256" key="2">
    <source>
        <dbReference type="ARBA" id="ARBA00023136"/>
    </source>
</evidence>
<dbReference type="SUPFAM" id="SSF48452">
    <property type="entry name" value="TPR-like"/>
    <property type="match status" value="1"/>
</dbReference>
<dbReference type="SUPFAM" id="SSF82171">
    <property type="entry name" value="DPP6 N-terminal domain-like"/>
    <property type="match status" value="1"/>
</dbReference>
<dbReference type="Pfam" id="PF00691">
    <property type="entry name" value="OmpA"/>
    <property type="match status" value="1"/>
</dbReference>
<dbReference type="SUPFAM" id="SSF49464">
    <property type="entry name" value="Carboxypeptidase regulatory domain-like"/>
    <property type="match status" value="1"/>
</dbReference>
<dbReference type="Pfam" id="PF07676">
    <property type="entry name" value="PD40"/>
    <property type="match status" value="2"/>
</dbReference>
<evidence type="ECO:0000259" key="5">
    <source>
        <dbReference type="PROSITE" id="PS51123"/>
    </source>
</evidence>
<proteinExistence type="predicted"/>
<organism evidence="6 7">
    <name type="scientific">Danxiaibacter flavus</name>
    <dbReference type="NCBI Taxonomy" id="3049108"/>
    <lineage>
        <taxon>Bacteria</taxon>
        <taxon>Pseudomonadati</taxon>
        <taxon>Bacteroidota</taxon>
        <taxon>Chitinophagia</taxon>
        <taxon>Chitinophagales</taxon>
        <taxon>Chitinophagaceae</taxon>
        <taxon>Danxiaibacter</taxon>
    </lineage>
</organism>
<protein>
    <submittedName>
        <fullName evidence="6">OmpA family protein</fullName>
    </submittedName>
</protein>
<dbReference type="InterPro" id="IPR011659">
    <property type="entry name" value="WD40"/>
</dbReference>
<dbReference type="InterPro" id="IPR036737">
    <property type="entry name" value="OmpA-like_sf"/>
</dbReference>
<evidence type="ECO:0000313" key="7">
    <source>
        <dbReference type="Proteomes" id="UP001560573"/>
    </source>
</evidence>
<keyword evidence="3" id="KW-0998">Cell outer membrane</keyword>